<organism evidence="1 2">
    <name type="scientific">Paenibacillus aquistagni</name>
    <dbReference type="NCBI Taxonomy" id="1852522"/>
    <lineage>
        <taxon>Bacteria</taxon>
        <taxon>Bacillati</taxon>
        <taxon>Bacillota</taxon>
        <taxon>Bacilli</taxon>
        <taxon>Bacillales</taxon>
        <taxon>Paenibacillaceae</taxon>
        <taxon>Paenibacillus</taxon>
    </lineage>
</organism>
<sequence length="35" mass="3860">MNDFIMIVLVGLLAALMLGLTTWASHATEEGRDLR</sequence>
<dbReference type="STRING" id="1852522.SAMN06295960_3181"/>
<name>A0A1X7LBF6_9BACL</name>
<protein>
    <submittedName>
        <fullName evidence="1">Uncharacterized protein</fullName>
    </submittedName>
</protein>
<reference evidence="1 2" key="1">
    <citation type="submission" date="2017-04" db="EMBL/GenBank/DDBJ databases">
        <authorList>
            <person name="Afonso C.L."/>
            <person name="Miller P.J."/>
            <person name="Scott M.A."/>
            <person name="Spackman E."/>
            <person name="Goraichik I."/>
            <person name="Dimitrov K.M."/>
            <person name="Suarez D.L."/>
            <person name="Swayne D.E."/>
        </authorList>
    </citation>
    <scope>NUCLEOTIDE SEQUENCE [LARGE SCALE GENOMIC DNA]</scope>
    <source>
        <strain evidence="1 2">11</strain>
    </source>
</reference>
<keyword evidence="2" id="KW-1185">Reference proteome</keyword>
<dbReference type="EMBL" id="FXAZ01000004">
    <property type="protein sequence ID" value="SMG50877.1"/>
    <property type="molecule type" value="Genomic_DNA"/>
</dbReference>
<evidence type="ECO:0000313" key="2">
    <source>
        <dbReference type="Proteomes" id="UP000193834"/>
    </source>
</evidence>
<dbReference type="AlphaFoldDB" id="A0A1X7LBF6"/>
<accession>A0A1X7LBF6</accession>
<dbReference type="Proteomes" id="UP000193834">
    <property type="component" value="Unassembled WGS sequence"/>
</dbReference>
<proteinExistence type="predicted"/>
<gene>
    <name evidence="1" type="ORF">SAMN06295960_3181</name>
</gene>
<evidence type="ECO:0000313" key="1">
    <source>
        <dbReference type="EMBL" id="SMG50877.1"/>
    </source>
</evidence>